<comment type="caution">
    <text evidence="2">The sequence shown here is derived from an EMBL/GenBank/DDBJ whole genome shotgun (WGS) entry which is preliminary data.</text>
</comment>
<keyword evidence="1" id="KW-0812">Transmembrane</keyword>
<reference evidence="2 3" key="1">
    <citation type="journal article" date="2016" name="Nat. Commun.">
        <title>Thousands of microbial genomes shed light on interconnected biogeochemical processes in an aquifer system.</title>
        <authorList>
            <person name="Anantharaman K."/>
            <person name="Brown C.T."/>
            <person name="Hug L.A."/>
            <person name="Sharon I."/>
            <person name="Castelle C.J."/>
            <person name="Probst A.J."/>
            <person name="Thomas B.C."/>
            <person name="Singh A."/>
            <person name="Wilkins M.J."/>
            <person name="Karaoz U."/>
            <person name="Brodie E.L."/>
            <person name="Williams K.H."/>
            <person name="Hubbard S.S."/>
            <person name="Banfield J.F."/>
        </authorList>
    </citation>
    <scope>NUCLEOTIDE SEQUENCE [LARGE SCALE GENOMIC DNA]</scope>
</reference>
<sequence length="73" mass="8067">MDWVGMALTFVSSYLLSKKSRWGWFVNGISCLVWGAYGIFVVHSIPIVILNIVLITNSFRGFRTWGSGPGKAG</sequence>
<evidence type="ECO:0000256" key="1">
    <source>
        <dbReference type="SAM" id="Phobius"/>
    </source>
</evidence>
<dbReference type="EMBL" id="MEVL01000037">
    <property type="protein sequence ID" value="OGC59667.1"/>
    <property type="molecule type" value="Genomic_DNA"/>
</dbReference>
<evidence type="ECO:0008006" key="4">
    <source>
        <dbReference type="Google" id="ProtNLM"/>
    </source>
</evidence>
<keyword evidence="1" id="KW-0472">Membrane</keyword>
<organism evidence="2 3">
    <name type="scientific">candidate division WWE3 bacterium RIFCSPLOWO2_01_FULL_53_14</name>
    <dbReference type="NCBI Taxonomy" id="1802628"/>
    <lineage>
        <taxon>Bacteria</taxon>
        <taxon>Katanobacteria</taxon>
    </lineage>
</organism>
<evidence type="ECO:0000313" key="3">
    <source>
        <dbReference type="Proteomes" id="UP000176967"/>
    </source>
</evidence>
<dbReference type="Proteomes" id="UP000176967">
    <property type="component" value="Unassembled WGS sequence"/>
</dbReference>
<protein>
    <recommendedName>
        <fullName evidence="4">PnuC protein</fullName>
    </recommendedName>
</protein>
<name>A0A1F4VR45_UNCKA</name>
<feature type="transmembrane region" description="Helical" evidence="1">
    <location>
        <begin position="22"/>
        <end position="55"/>
    </location>
</feature>
<gene>
    <name evidence="2" type="ORF">A2890_02055</name>
</gene>
<dbReference type="AlphaFoldDB" id="A0A1F4VR45"/>
<evidence type="ECO:0000313" key="2">
    <source>
        <dbReference type="EMBL" id="OGC59667.1"/>
    </source>
</evidence>
<accession>A0A1F4VR45</accession>
<keyword evidence="1" id="KW-1133">Transmembrane helix</keyword>
<proteinExistence type="predicted"/>